<dbReference type="InterPro" id="IPR013011">
    <property type="entry name" value="PTS_EIIB_2"/>
</dbReference>
<sequence>MKKVIVACGGGVATSTVLCEKIKEIARDNGVDVTLAQCTVNEIESHLDGADLIVTSVKVSRDYGIPMILALSYIIGMGQEETTEEILSVLKG</sequence>
<dbReference type="CDD" id="cd05566">
    <property type="entry name" value="PTS_IIB_galactitol"/>
    <property type="match status" value="1"/>
</dbReference>
<protein>
    <submittedName>
        <fullName evidence="3">PTS galactitol transporter subunit IIB</fullName>
    </submittedName>
</protein>
<accession>A0A926DEI8</accession>
<gene>
    <name evidence="3" type="primary">gatB</name>
    <name evidence="3" type="ORF">H8695_06705</name>
</gene>
<reference evidence="3" key="1">
    <citation type="submission" date="2020-08" db="EMBL/GenBank/DDBJ databases">
        <title>Genome public.</title>
        <authorList>
            <person name="Liu C."/>
            <person name="Sun Q."/>
        </authorList>
    </citation>
    <scope>NUCLEOTIDE SEQUENCE</scope>
    <source>
        <strain evidence="3">BX7</strain>
    </source>
</reference>
<dbReference type="InterPro" id="IPR036095">
    <property type="entry name" value="PTS_EIIB-like_sf"/>
</dbReference>
<evidence type="ECO:0000313" key="3">
    <source>
        <dbReference type="EMBL" id="MBC8536382.1"/>
    </source>
</evidence>
<dbReference type="EMBL" id="JACRSP010000002">
    <property type="protein sequence ID" value="MBC8536382.1"/>
    <property type="molecule type" value="Genomic_DNA"/>
</dbReference>
<name>A0A926DEI8_9FIRM</name>
<dbReference type="Pfam" id="PF02302">
    <property type="entry name" value="PTS_IIB"/>
    <property type="match status" value="1"/>
</dbReference>
<proteinExistence type="predicted"/>
<dbReference type="Proteomes" id="UP000620366">
    <property type="component" value="Unassembled WGS sequence"/>
</dbReference>
<keyword evidence="4" id="KW-1185">Reference proteome</keyword>
<evidence type="ECO:0000313" key="4">
    <source>
        <dbReference type="Proteomes" id="UP000620366"/>
    </source>
</evidence>
<dbReference type="GO" id="GO:0008982">
    <property type="term" value="F:protein-N(PI)-phosphohistidine-sugar phosphotransferase activity"/>
    <property type="evidence" value="ECO:0007669"/>
    <property type="project" value="InterPro"/>
</dbReference>
<organism evidence="3 4">
    <name type="scientific">Feifania hominis</name>
    <dbReference type="NCBI Taxonomy" id="2763660"/>
    <lineage>
        <taxon>Bacteria</taxon>
        <taxon>Bacillati</taxon>
        <taxon>Bacillota</taxon>
        <taxon>Clostridia</taxon>
        <taxon>Eubacteriales</taxon>
        <taxon>Feifaniaceae</taxon>
        <taxon>Feifania</taxon>
    </lineage>
</organism>
<evidence type="ECO:0000259" key="2">
    <source>
        <dbReference type="PROSITE" id="PS51099"/>
    </source>
</evidence>
<dbReference type="SUPFAM" id="SSF52794">
    <property type="entry name" value="PTS system IIB component-like"/>
    <property type="match status" value="1"/>
</dbReference>
<dbReference type="PROSITE" id="PS51099">
    <property type="entry name" value="PTS_EIIB_TYPE_2"/>
    <property type="match status" value="1"/>
</dbReference>
<comment type="caution">
    <text evidence="3">The sequence shown here is derived from an EMBL/GenBank/DDBJ whole genome shotgun (WGS) entry which is preliminary data.</text>
</comment>
<evidence type="ECO:0000256" key="1">
    <source>
        <dbReference type="ARBA" id="ARBA00022679"/>
    </source>
</evidence>
<dbReference type="Gene3D" id="3.40.50.2300">
    <property type="match status" value="1"/>
</dbReference>
<feature type="domain" description="PTS EIIB type-2" evidence="2">
    <location>
        <begin position="2"/>
        <end position="92"/>
    </location>
</feature>
<dbReference type="GO" id="GO:0009401">
    <property type="term" value="P:phosphoenolpyruvate-dependent sugar phosphotransferase system"/>
    <property type="evidence" value="ECO:0007669"/>
    <property type="project" value="InterPro"/>
</dbReference>
<dbReference type="NCBIfam" id="NF007643">
    <property type="entry name" value="PRK10310.1"/>
    <property type="match status" value="1"/>
</dbReference>
<keyword evidence="1" id="KW-0808">Transferase</keyword>
<dbReference type="RefSeq" id="WP_249300172.1">
    <property type="nucleotide sequence ID" value="NZ_JACRSP010000002.1"/>
</dbReference>
<dbReference type="AlphaFoldDB" id="A0A926DEI8"/>
<dbReference type="InterPro" id="IPR003501">
    <property type="entry name" value="PTS_EIIB_2/3"/>
</dbReference>